<proteinExistence type="predicted"/>
<accession>A0A2M7GY36</accession>
<sequence>MYIYETQIIKTLDLKAVLNDWAKNGWRAISCLFMPNPSSVLVLLETEVLVFDNIPVPKPKVPVKNKRPGRKPGSKNKAKK</sequence>
<name>A0A2M7GY36_9BACT</name>
<protein>
    <submittedName>
        <fullName evidence="2">Uncharacterized protein</fullName>
    </submittedName>
</protein>
<gene>
    <name evidence="2" type="ORF">COW28_04760</name>
</gene>
<organism evidence="2 3">
    <name type="scientific">bacterium (Candidatus Ratteibacteria) CG15_BIG_FIL_POST_REV_8_21_14_020_41_12</name>
    <dbReference type="NCBI Taxonomy" id="2014291"/>
    <lineage>
        <taxon>Bacteria</taxon>
        <taxon>Candidatus Ratteibacteria</taxon>
    </lineage>
</organism>
<feature type="compositionally biased region" description="Basic residues" evidence="1">
    <location>
        <begin position="61"/>
        <end position="80"/>
    </location>
</feature>
<reference evidence="3" key="1">
    <citation type="submission" date="2017-09" db="EMBL/GenBank/DDBJ databases">
        <title>Depth-based differentiation of microbial function through sediment-hosted aquifers and enrichment of novel symbionts in the deep terrestrial subsurface.</title>
        <authorList>
            <person name="Probst A.J."/>
            <person name="Ladd B."/>
            <person name="Jarett J.K."/>
            <person name="Geller-Mcgrath D.E."/>
            <person name="Sieber C.M.K."/>
            <person name="Emerson J.B."/>
            <person name="Anantharaman K."/>
            <person name="Thomas B.C."/>
            <person name="Malmstrom R."/>
            <person name="Stieglmeier M."/>
            <person name="Klingl A."/>
            <person name="Woyke T."/>
            <person name="Ryan C.M."/>
            <person name="Banfield J.F."/>
        </authorList>
    </citation>
    <scope>NUCLEOTIDE SEQUENCE [LARGE SCALE GENOMIC DNA]</scope>
</reference>
<feature type="region of interest" description="Disordered" evidence="1">
    <location>
        <begin position="59"/>
        <end position="80"/>
    </location>
</feature>
<evidence type="ECO:0000313" key="2">
    <source>
        <dbReference type="EMBL" id="PIW33043.1"/>
    </source>
</evidence>
<comment type="caution">
    <text evidence="2">The sequence shown here is derived from an EMBL/GenBank/DDBJ whole genome shotgun (WGS) entry which is preliminary data.</text>
</comment>
<dbReference type="EMBL" id="PFFY01000220">
    <property type="protein sequence ID" value="PIW33043.1"/>
    <property type="molecule type" value="Genomic_DNA"/>
</dbReference>
<evidence type="ECO:0000313" key="3">
    <source>
        <dbReference type="Proteomes" id="UP000230025"/>
    </source>
</evidence>
<evidence type="ECO:0000256" key="1">
    <source>
        <dbReference type="SAM" id="MobiDB-lite"/>
    </source>
</evidence>
<dbReference type="AlphaFoldDB" id="A0A2M7GY36"/>
<dbReference type="Proteomes" id="UP000230025">
    <property type="component" value="Unassembled WGS sequence"/>
</dbReference>